<sequence length="115" mass="12847">MPARATATGAAIPFRRFHPVPCLKDRPKPHYQPIYMKPLASTADEVNLLDADRVRNRSVSVKNLLFGVKAPQDADPDRSTEHDEIGVCRRSRLPAEIARWIHAGLTPSRSGLPER</sequence>
<organism evidence="1 2">
    <name type="scientific">Methylocaldum szegediense</name>
    <dbReference type="NCBI Taxonomy" id="73780"/>
    <lineage>
        <taxon>Bacteria</taxon>
        <taxon>Pseudomonadati</taxon>
        <taxon>Pseudomonadota</taxon>
        <taxon>Gammaproteobacteria</taxon>
        <taxon>Methylococcales</taxon>
        <taxon>Methylococcaceae</taxon>
        <taxon>Methylocaldum</taxon>
    </lineage>
</organism>
<dbReference type="Proteomes" id="UP001162030">
    <property type="component" value="Chromosome"/>
</dbReference>
<reference evidence="1 2" key="1">
    <citation type="submission" date="2023-03" db="EMBL/GenBank/DDBJ databases">
        <authorList>
            <person name="Pearce D."/>
        </authorList>
    </citation>
    <scope>NUCLEOTIDE SEQUENCE [LARGE SCALE GENOMIC DNA]</scope>
    <source>
        <strain evidence="1">Msz</strain>
    </source>
</reference>
<evidence type="ECO:0000313" key="2">
    <source>
        <dbReference type="Proteomes" id="UP001162030"/>
    </source>
</evidence>
<name>A0ABM9I8W1_9GAMM</name>
<dbReference type="EMBL" id="OX458333">
    <property type="protein sequence ID" value="CAI8964949.1"/>
    <property type="molecule type" value="Genomic_DNA"/>
</dbReference>
<protein>
    <submittedName>
        <fullName evidence="1">Uncharacterized protein</fullName>
    </submittedName>
</protein>
<gene>
    <name evidence="1" type="ORF">MSZNOR_4744</name>
</gene>
<accession>A0ABM9I8W1</accession>
<keyword evidence="2" id="KW-1185">Reference proteome</keyword>
<proteinExistence type="predicted"/>
<evidence type="ECO:0000313" key="1">
    <source>
        <dbReference type="EMBL" id="CAI8964949.1"/>
    </source>
</evidence>